<keyword evidence="4" id="KW-1185">Reference proteome</keyword>
<sequence length="288" mass="33002">MMRFEEFKYSLESFDYYGNNKQFFKERKSFETLSCSNYCFTNLDPEDHYQFRVVGANMAGFGIPSEACPAIRLRPESTQFGTEAQYPFPPPSQPQIINIGTDNATIEWKNLTEGNYKYLVQYREINTLNWINAINSPIKENKFKVANLRPNGEYEFRIICLDENGKNSTSPSTGFVRIRPPAPLRNGKISSQNLKSKDLAAPEAPGKPKVLESGSNWIHLHWDTPIPSTSYDISSSSSPFDSNLAYLIEIREFGVGNSVWKQLFDRTTRQGMLNYTTINDHFVGKFFF</sequence>
<dbReference type="PANTHER" id="PTHR13817:SF73">
    <property type="entry name" value="FIBRONECTIN TYPE-III DOMAIN-CONTAINING PROTEIN"/>
    <property type="match status" value="1"/>
</dbReference>
<dbReference type="Pfam" id="PF00041">
    <property type="entry name" value="fn3"/>
    <property type="match status" value="1"/>
</dbReference>
<dbReference type="CDD" id="cd00063">
    <property type="entry name" value="FN3"/>
    <property type="match status" value="1"/>
</dbReference>
<dbReference type="PANTHER" id="PTHR13817">
    <property type="entry name" value="TITIN"/>
    <property type="match status" value="1"/>
</dbReference>
<dbReference type="SUPFAM" id="SSF49265">
    <property type="entry name" value="Fibronectin type III"/>
    <property type="match status" value="2"/>
</dbReference>
<dbReference type="Proteomes" id="UP000887563">
    <property type="component" value="Unplaced"/>
</dbReference>
<evidence type="ECO:0000256" key="1">
    <source>
        <dbReference type="ARBA" id="ARBA00022737"/>
    </source>
</evidence>
<feature type="region of interest" description="Disordered" evidence="2">
    <location>
        <begin position="169"/>
        <end position="189"/>
    </location>
</feature>
<dbReference type="InterPro" id="IPR003961">
    <property type="entry name" value="FN3_dom"/>
</dbReference>
<keyword evidence="1" id="KW-0677">Repeat</keyword>
<dbReference type="WBParaSite" id="Minc3s05720g38708">
    <property type="protein sequence ID" value="Minc3s05720g38708"/>
    <property type="gene ID" value="Minc3s05720g38708"/>
</dbReference>
<protein>
    <submittedName>
        <fullName evidence="5">Fibronectin type-III domain-containing protein</fullName>
    </submittedName>
</protein>
<dbReference type="InterPro" id="IPR050964">
    <property type="entry name" value="Striated_Muscle_Regulatory"/>
</dbReference>
<dbReference type="Gene3D" id="2.60.40.10">
    <property type="entry name" value="Immunoglobulins"/>
    <property type="match status" value="2"/>
</dbReference>
<proteinExistence type="predicted"/>
<reference evidence="5" key="1">
    <citation type="submission" date="2022-11" db="UniProtKB">
        <authorList>
            <consortium name="WormBaseParasite"/>
        </authorList>
    </citation>
    <scope>IDENTIFICATION</scope>
</reference>
<name>A0A914NKH7_MELIC</name>
<feature type="domain" description="Fibronectin type-III" evidence="3">
    <location>
        <begin position="90"/>
        <end position="181"/>
    </location>
</feature>
<evidence type="ECO:0000259" key="3">
    <source>
        <dbReference type="PROSITE" id="PS50853"/>
    </source>
</evidence>
<organism evidence="4 5">
    <name type="scientific">Meloidogyne incognita</name>
    <name type="common">Southern root-knot nematode worm</name>
    <name type="synonym">Oxyuris incognita</name>
    <dbReference type="NCBI Taxonomy" id="6306"/>
    <lineage>
        <taxon>Eukaryota</taxon>
        <taxon>Metazoa</taxon>
        <taxon>Ecdysozoa</taxon>
        <taxon>Nematoda</taxon>
        <taxon>Chromadorea</taxon>
        <taxon>Rhabditida</taxon>
        <taxon>Tylenchina</taxon>
        <taxon>Tylenchomorpha</taxon>
        <taxon>Tylenchoidea</taxon>
        <taxon>Meloidogynidae</taxon>
        <taxon>Meloidogyninae</taxon>
        <taxon>Meloidogyne</taxon>
        <taxon>Meloidogyne incognita group</taxon>
    </lineage>
</organism>
<dbReference type="InterPro" id="IPR013783">
    <property type="entry name" value="Ig-like_fold"/>
</dbReference>
<evidence type="ECO:0000313" key="5">
    <source>
        <dbReference type="WBParaSite" id="Minc3s05720g38708"/>
    </source>
</evidence>
<dbReference type="SMART" id="SM00060">
    <property type="entry name" value="FN3"/>
    <property type="match status" value="2"/>
</dbReference>
<dbReference type="InterPro" id="IPR036116">
    <property type="entry name" value="FN3_sf"/>
</dbReference>
<evidence type="ECO:0000256" key="2">
    <source>
        <dbReference type="SAM" id="MobiDB-lite"/>
    </source>
</evidence>
<dbReference type="AlphaFoldDB" id="A0A914NKH7"/>
<accession>A0A914NKH7</accession>
<dbReference type="PROSITE" id="PS50853">
    <property type="entry name" value="FN3"/>
    <property type="match status" value="1"/>
</dbReference>
<evidence type="ECO:0000313" key="4">
    <source>
        <dbReference type="Proteomes" id="UP000887563"/>
    </source>
</evidence>